<dbReference type="EMBL" id="DS999411">
    <property type="protein sequence ID" value="EED36189.1"/>
    <property type="molecule type" value="Genomic_DNA"/>
</dbReference>
<evidence type="ECO:0000256" key="1">
    <source>
        <dbReference type="ARBA" id="ARBA00007435"/>
    </source>
</evidence>
<dbReference type="PANTHER" id="PTHR34477">
    <property type="entry name" value="UPF0213 PROTEIN YHBQ"/>
    <property type="match status" value="1"/>
</dbReference>
<dbReference type="PANTHER" id="PTHR34477:SF1">
    <property type="entry name" value="UPF0213 PROTEIN YHBQ"/>
    <property type="match status" value="1"/>
</dbReference>
<sequence length="94" mass="10691">MGITQKARSPSTHPWWVYLLRCTDGSLYCGVTNDLQRRLRQHNGDLAGGARFTGARRPVALVWSEEAADRSAAQRREAVIKRMNRRAKERLIGQ</sequence>
<evidence type="ECO:0000313" key="4">
    <source>
        <dbReference type="Proteomes" id="UP000004699"/>
    </source>
</evidence>
<dbReference type="InterPro" id="IPR050190">
    <property type="entry name" value="UPF0213_domain"/>
</dbReference>
<dbReference type="SMART" id="SM00465">
    <property type="entry name" value="GIYc"/>
    <property type="match status" value="1"/>
</dbReference>
<name>B8KSU1_9GAMM</name>
<reference evidence="4" key="1">
    <citation type="journal article" date="2013" name="BMC Microbiol.">
        <title>Taxonomy and evolution of bacteriochlorophyll a-containing members of the OM60/NOR5 clade of marine gammaproteobacteria: description of Luminiphilus syltensis gen. nov., sp. nov., reclassification of Haliea rubra as Pseudohaliea rubra gen. nov., comb. nov., and emendation of Chromatocurvus halotolerans.</title>
        <authorList>
            <person name="Spring S."/>
            <person name="Riedel T."/>
            <person name="Sproer C."/>
            <person name="Yan S."/>
            <person name="Harder J."/>
            <person name="Fuchs B.M."/>
        </authorList>
    </citation>
    <scope>NUCLEOTIDE SEQUENCE [LARGE SCALE GENOMIC DNA]</scope>
    <source>
        <strain evidence="4">NOR51-B</strain>
    </source>
</reference>
<dbReference type="AlphaFoldDB" id="B8KSU1"/>
<protein>
    <submittedName>
        <fullName evidence="3">GIY-YIG catalytic domain protein</fullName>
    </submittedName>
</protein>
<comment type="similarity">
    <text evidence="1">Belongs to the UPF0213 family.</text>
</comment>
<feature type="domain" description="GIY-YIG" evidence="2">
    <location>
        <begin position="13"/>
        <end position="90"/>
    </location>
</feature>
<dbReference type="STRING" id="565045.NOR51B_2137"/>
<dbReference type="Proteomes" id="UP000004699">
    <property type="component" value="Unassembled WGS sequence"/>
</dbReference>
<dbReference type="RefSeq" id="WP_009020933.1">
    <property type="nucleotide sequence ID" value="NZ_DS999411.1"/>
</dbReference>
<dbReference type="InterPro" id="IPR035901">
    <property type="entry name" value="GIY-YIG_endonuc_sf"/>
</dbReference>
<dbReference type="eggNOG" id="COG2827">
    <property type="taxonomic scope" value="Bacteria"/>
</dbReference>
<dbReference type="InterPro" id="IPR000305">
    <property type="entry name" value="GIY-YIG_endonuc"/>
</dbReference>
<organism evidence="3 4">
    <name type="scientific">Luminiphilus syltensis NOR5-1B</name>
    <dbReference type="NCBI Taxonomy" id="565045"/>
    <lineage>
        <taxon>Bacteria</taxon>
        <taxon>Pseudomonadati</taxon>
        <taxon>Pseudomonadota</taxon>
        <taxon>Gammaproteobacteria</taxon>
        <taxon>Cellvibrionales</taxon>
        <taxon>Halieaceae</taxon>
        <taxon>Luminiphilus</taxon>
    </lineage>
</organism>
<dbReference type="SUPFAM" id="SSF82771">
    <property type="entry name" value="GIY-YIG endonuclease"/>
    <property type="match status" value="1"/>
</dbReference>
<accession>B8KSU1</accession>
<dbReference type="Pfam" id="PF01541">
    <property type="entry name" value="GIY-YIG"/>
    <property type="match status" value="1"/>
</dbReference>
<gene>
    <name evidence="3" type="ORF">NOR51B_2137</name>
</gene>
<dbReference type="PROSITE" id="PS50164">
    <property type="entry name" value="GIY_YIG"/>
    <property type="match status" value="1"/>
</dbReference>
<evidence type="ECO:0000313" key="3">
    <source>
        <dbReference type="EMBL" id="EED36189.1"/>
    </source>
</evidence>
<proteinExistence type="inferred from homology"/>
<evidence type="ECO:0000259" key="2">
    <source>
        <dbReference type="PROSITE" id="PS50164"/>
    </source>
</evidence>
<keyword evidence="4" id="KW-1185">Reference proteome</keyword>
<dbReference type="HOGENOM" id="CLU_135650_0_3_6"/>
<dbReference type="Gene3D" id="3.40.1440.10">
    <property type="entry name" value="GIY-YIG endonuclease"/>
    <property type="match status" value="1"/>
</dbReference>
<dbReference type="CDD" id="cd10456">
    <property type="entry name" value="GIY-YIG_UPF0213"/>
    <property type="match status" value="1"/>
</dbReference>